<reference evidence="8" key="1">
    <citation type="journal article" date="2002" name="Science">
        <title>The draft genome of Ciona intestinalis: insights into chordate and vertebrate origins.</title>
        <authorList>
            <person name="Dehal P."/>
            <person name="Satou Y."/>
            <person name="Campbell R.K."/>
            <person name="Chapman J."/>
            <person name="Degnan B."/>
            <person name="De Tomaso A."/>
            <person name="Davidson B."/>
            <person name="Di Gregorio A."/>
            <person name="Gelpke M."/>
            <person name="Goodstein D.M."/>
            <person name="Harafuji N."/>
            <person name="Hastings K.E."/>
            <person name="Ho I."/>
            <person name="Hotta K."/>
            <person name="Huang W."/>
            <person name="Kawashima T."/>
            <person name="Lemaire P."/>
            <person name="Martinez D."/>
            <person name="Meinertzhagen I.A."/>
            <person name="Necula S."/>
            <person name="Nonaka M."/>
            <person name="Putnam N."/>
            <person name="Rash S."/>
            <person name="Saiga H."/>
            <person name="Satake M."/>
            <person name="Terry A."/>
            <person name="Yamada L."/>
            <person name="Wang H.G."/>
            <person name="Awazu S."/>
            <person name="Azumi K."/>
            <person name="Boore J."/>
            <person name="Branno M."/>
            <person name="Chin-Bow S."/>
            <person name="DeSantis R."/>
            <person name="Doyle S."/>
            <person name="Francino P."/>
            <person name="Keys D.N."/>
            <person name="Haga S."/>
            <person name="Hayashi H."/>
            <person name="Hino K."/>
            <person name="Imai K.S."/>
            <person name="Inaba K."/>
            <person name="Kano S."/>
            <person name="Kobayashi K."/>
            <person name="Kobayashi M."/>
            <person name="Lee B.I."/>
            <person name="Makabe K.W."/>
            <person name="Manohar C."/>
            <person name="Matassi G."/>
            <person name="Medina M."/>
            <person name="Mochizuki Y."/>
            <person name="Mount S."/>
            <person name="Morishita T."/>
            <person name="Miura S."/>
            <person name="Nakayama A."/>
            <person name="Nishizaka S."/>
            <person name="Nomoto H."/>
            <person name="Ohta F."/>
            <person name="Oishi K."/>
            <person name="Rigoutsos I."/>
            <person name="Sano M."/>
            <person name="Sasaki A."/>
            <person name="Sasakura Y."/>
            <person name="Shoguchi E."/>
            <person name="Shin-i T."/>
            <person name="Spagnuolo A."/>
            <person name="Stainier D."/>
            <person name="Suzuki M.M."/>
            <person name="Tassy O."/>
            <person name="Takatori N."/>
            <person name="Tokuoka M."/>
            <person name="Yagi K."/>
            <person name="Yoshizaki F."/>
            <person name="Wada S."/>
            <person name="Zhang C."/>
            <person name="Hyatt P.D."/>
            <person name="Larimer F."/>
            <person name="Detter C."/>
            <person name="Doggett N."/>
            <person name="Glavina T."/>
            <person name="Hawkins T."/>
            <person name="Richardson P."/>
            <person name="Lucas S."/>
            <person name="Kohara Y."/>
            <person name="Levine M."/>
            <person name="Satoh N."/>
            <person name="Rokhsar D.S."/>
        </authorList>
    </citation>
    <scope>NUCLEOTIDE SEQUENCE [LARGE SCALE GENOMIC DNA]</scope>
</reference>
<dbReference type="GO" id="GO:0032040">
    <property type="term" value="C:small-subunit processome"/>
    <property type="evidence" value="ECO:0000318"/>
    <property type="project" value="GO_Central"/>
</dbReference>
<dbReference type="InterPro" id="IPR039241">
    <property type="entry name" value="Rrp9-like"/>
</dbReference>
<proteinExistence type="predicted"/>
<keyword evidence="4" id="KW-0539">Nucleus</keyword>
<dbReference type="Gene3D" id="2.130.10.10">
    <property type="entry name" value="YVTN repeat-like/Quinoprotein amine dehydrogenase"/>
    <property type="match status" value="1"/>
</dbReference>
<keyword evidence="3" id="KW-0677">Repeat</keyword>
<dbReference type="PROSITE" id="PS50294">
    <property type="entry name" value="WD_REPEATS_REGION"/>
    <property type="match status" value="5"/>
</dbReference>
<gene>
    <name evidence="7" type="primary">LOC100180728</name>
</gene>
<accession>F6SP32</accession>
<feature type="repeat" description="WD" evidence="5">
    <location>
        <begin position="227"/>
        <end position="268"/>
    </location>
</feature>
<evidence type="ECO:0000256" key="4">
    <source>
        <dbReference type="ARBA" id="ARBA00023242"/>
    </source>
</evidence>
<reference evidence="7" key="3">
    <citation type="submission" date="2025-09" db="UniProtKB">
        <authorList>
            <consortium name="Ensembl"/>
        </authorList>
    </citation>
    <scope>IDENTIFICATION</scope>
</reference>
<keyword evidence="8" id="KW-1185">Reference proteome</keyword>
<evidence type="ECO:0000256" key="5">
    <source>
        <dbReference type="PROSITE-ProRule" id="PRU00221"/>
    </source>
</evidence>
<dbReference type="Ensembl" id="ENSCINT00000010082.3">
    <property type="protein sequence ID" value="ENSCINP00000010082.3"/>
    <property type="gene ID" value="ENSCING00000004880.3"/>
</dbReference>
<dbReference type="OMA" id="CSLRIWK"/>
<protein>
    <submittedName>
        <fullName evidence="7">U3 small nucleolar RNA-interacting protein 2</fullName>
    </submittedName>
</protein>
<dbReference type="SUPFAM" id="SSF50978">
    <property type="entry name" value="WD40 repeat-like"/>
    <property type="match status" value="1"/>
</dbReference>
<dbReference type="InterPro" id="IPR001680">
    <property type="entry name" value="WD40_rpt"/>
</dbReference>
<feature type="region of interest" description="Disordered" evidence="6">
    <location>
        <begin position="16"/>
        <end position="73"/>
    </location>
</feature>
<dbReference type="InterPro" id="IPR015943">
    <property type="entry name" value="WD40/YVTN_repeat-like_dom_sf"/>
</dbReference>
<feature type="repeat" description="WD" evidence="5">
    <location>
        <begin position="185"/>
        <end position="226"/>
    </location>
</feature>
<dbReference type="CDD" id="cd00200">
    <property type="entry name" value="WD40"/>
    <property type="match status" value="1"/>
</dbReference>
<evidence type="ECO:0000256" key="6">
    <source>
        <dbReference type="SAM" id="MobiDB-lite"/>
    </source>
</evidence>
<evidence type="ECO:0000313" key="8">
    <source>
        <dbReference type="Proteomes" id="UP000008144"/>
    </source>
</evidence>
<evidence type="ECO:0000256" key="3">
    <source>
        <dbReference type="ARBA" id="ARBA00022737"/>
    </source>
</evidence>
<feature type="repeat" description="WD" evidence="5">
    <location>
        <begin position="359"/>
        <end position="391"/>
    </location>
</feature>
<feature type="compositionally biased region" description="Acidic residues" evidence="6">
    <location>
        <begin position="37"/>
        <end position="51"/>
    </location>
</feature>
<dbReference type="HOGENOM" id="CLU_014017_1_1_1"/>
<dbReference type="InterPro" id="IPR019775">
    <property type="entry name" value="WD40_repeat_CS"/>
</dbReference>
<keyword evidence="2 5" id="KW-0853">WD repeat</keyword>
<dbReference type="PRINTS" id="PR00320">
    <property type="entry name" value="GPROTEINBRPT"/>
</dbReference>
<reference evidence="7" key="2">
    <citation type="submission" date="2025-08" db="UniProtKB">
        <authorList>
            <consortium name="Ensembl"/>
        </authorList>
    </citation>
    <scope>IDENTIFICATION</scope>
</reference>
<comment type="subcellular location">
    <subcellularLocation>
        <location evidence="1">Nucleus</location>
    </subcellularLocation>
</comment>
<dbReference type="PROSITE" id="PS00678">
    <property type="entry name" value="WD_REPEATS_1"/>
    <property type="match status" value="1"/>
</dbReference>
<name>F6SP32_CIOIN</name>
<dbReference type="GeneTree" id="ENSGT00940000158328"/>
<dbReference type="STRING" id="7719.ENSCINP00000010082"/>
<dbReference type="InParanoid" id="F6SP32"/>
<dbReference type="GO" id="GO:0034511">
    <property type="term" value="F:U3 snoRNA binding"/>
    <property type="evidence" value="ECO:0007669"/>
    <property type="project" value="InterPro"/>
</dbReference>
<feature type="repeat" description="WD" evidence="5">
    <location>
        <begin position="133"/>
        <end position="174"/>
    </location>
</feature>
<dbReference type="Pfam" id="PF00400">
    <property type="entry name" value="WD40"/>
    <property type="match status" value="6"/>
</dbReference>
<evidence type="ECO:0000256" key="2">
    <source>
        <dbReference type="ARBA" id="ARBA00022574"/>
    </source>
</evidence>
<dbReference type="SMART" id="SM00320">
    <property type="entry name" value="WD40"/>
    <property type="match status" value="7"/>
</dbReference>
<dbReference type="PANTHER" id="PTHR19865">
    <property type="entry name" value="U3 SMALL NUCLEOLAR RNA INTERACTING PROTEIN 2"/>
    <property type="match status" value="1"/>
</dbReference>
<dbReference type="PANTHER" id="PTHR19865:SF0">
    <property type="entry name" value="U3 SMALL NUCLEOLAR RNA-INTERACTING PROTEIN 2"/>
    <property type="match status" value="1"/>
</dbReference>
<sequence>MPYLFYSKMVLIKKRKRGNNIKTGNAGHAKKKKNSEETDSDEISSESELEDNDLKPELPITDSEDENETAQEKKMRLTKKYLDELRTLQEQREDGVDAVGTKLEEEVLDKAGRLQRKVADKFATPTSDDISVLKGHRLTVTCMAVSQNGDMVFTGSKDCSIIKWGLSTKKKLATIQGGKKLKSTSKHHTGHVLCLALTSDGTYLASGSIDKLILIWSPETCSHIHTFAGHRDGVLGLAFRTNSHQLFSSSQDRTVKVWDLDTMGYVETLYGHQDSVTACDSLIRERCVTAGGRDGTIRVWKIVEESQLVYHGHTGSVDCVKFINEEHMISGSDDGSICLWGSMKKRPLFTIKNAHNLADSSRQTWITAVCSMRNSDLVATGSSDGYIRLWKCGDRSLSPLFTVPVLGFVNDLNFVNNDTLIAAVGQEHKLGRWWKLKESKNVVMVIKLPAVKT</sequence>
<organism evidence="7 8">
    <name type="scientific">Ciona intestinalis</name>
    <name type="common">Transparent sea squirt</name>
    <name type="synonym">Ascidia intestinalis</name>
    <dbReference type="NCBI Taxonomy" id="7719"/>
    <lineage>
        <taxon>Eukaryota</taxon>
        <taxon>Metazoa</taxon>
        <taxon>Chordata</taxon>
        <taxon>Tunicata</taxon>
        <taxon>Ascidiacea</taxon>
        <taxon>Phlebobranchia</taxon>
        <taxon>Cionidae</taxon>
        <taxon>Ciona</taxon>
    </lineage>
</organism>
<dbReference type="GO" id="GO:0030515">
    <property type="term" value="F:snoRNA binding"/>
    <property type="evidence" value="ECO:0000318"/>
    <property type="project" value="GO_Central"/>
</dbReference>
<dbReference type="InterPro" id="IPR020472">
    <property type="entry name" value="WD40_PAC1"/>
</dbReference>
<dbReference type="Proteomes" id="UP000008144">
    <property type="component" value="Unassembled WGS sequence"/>
</dbReference>
<evidence type="ECO:0000256" key="1">
    <source>
        <dbReference type="ARBA" id="ARBA00004123"/>
    </source>
</evidence>
<evidence type="ECO:0000313" key="7">
    <source>
        <dbReference type="Ensembl" id="ENSCINP00000010082.3"/>
    </source>
</evidence>
<dbReference type="InterPro" id="IPR036322">
    <property type="entry name" value="WD40_repeat_dom_sf"/>
</dbReference>
<dbReference type="FunCoup" id="F6SP32">
    <property type="interactions" value="275"/>
</dbReference>
<dbReference type="AlphaFoldDB" id="F6SP32"/>
<dbReference type="PROSITE" id="PS50082">
    <property type="entry name" value="WD_REPEATS_2"/>
    <property type="match status" value="6"/>
</dbReference>
<feature type="repeat" description="WD" evidence="5">
    <location>
        <begin position="269"/>
        <end position="310"/>
    </location>
</feature>
<feature type="repeat" description="WD" evidence="5">
    <location>
        <begin position="310"/>
        <end position="340"/>
    </location>
</feature>